<dbReference type="Gene3D" id="2.40.50.140">
    <property type="entry name" value="Nucleic acid-binding proteins"/>
    <property type="match status" value="1"/>
</dbReference>
<dbReference type="GO" id="GO:0008859">
    <property type="term" value="F:exoribonuclease II activity"/>
    <property type="evidence" value="ECO:0007669"/>
    <property type="project" value="UniProtKB-UniRule"/>
</dbReference>
<organism evidence="11 12">
    <name type="scientific">Peloplasma aerotolerans</name>
    <dbReference type="NCBI Taxonomy" id="3044389"/>
    <lineage>
        <taxon>Bacteria</taxon>
        <taxon>Bacillati</taxon>
        <taxon>Mycoplasmatota</taxon>
        <taxon>Mollicutes</taxon>
        <taxon>Acholeplasmatales</taxon>
        <taxon>Acholeplasmataceae</taxon>
        <taxon>Peloplasma</taxon>
    </lineage>
</organism>
<dbReference type="SMART" id="SM00316">
    <property type="entry name" value="S1"/>
    <property type="match status" value="1"/>
</dbReference>
<reference evidence="11" key="1">
    <citation type="submission" date="2023-05" db="EMBL/GenBank/DDBJ databases">
        <title>Mariniplasma microaerophilum sp. nov., a novel anaerobic mollicute isolated from terrestrial mud volcano, Taman Peninsula, Russia.</title>
        <authorList>
            <person name="Khomyakova M.A."/>
            <person name="Merkel A.Y."/>
            <person name="Slobodkin A.I."/>
        </authorList>
    </citation>
    <scope>NUCLEOTIDE SEQUENCE</scope>
    <source>
        <strain evidence="11">M4Ah</strain>
    </source>
</reference>
<evidence type="ECO:0000256" key="1">
    <source>
        <dbReference type="ARBA" id="ARBA00001849"/>
    </source>
</evidence>
<dbReference type="NCBIfam" id="TIGR02063">
    <property type="entry name" value="RNase_R"/>
    <property type="match status" value="1"/>
</dbReference>
<dbReference type="Proteomes" id="UP001431532">
    <property type="component" value="Unassembled WGS sequence"/>
</dbReference>
<dbReference type="InterPro" id="IPR013223">
    <property type="entry name" value="RNase_B_OB_dom"/>
</dbReference>
<dbReference type="RefSeq" id="WP_282838709.1">
    <property type="nucleotide sequence ID" value="NZ_JASCXW010000003.1"/>
</dbReference>
<evidence type="ECO:0000256" key="6">
    <source>
        <dbReference type="ARBA" id="ARBA00022839"/>
    </source>
</evidence>
<dbReference type="PROSITE" id="PS50126">
    <property type="entry name" value="S1"/>
    <property type="match status" value="1"/>
</dbReference>
<dbReference type="Pfam" id="PF08206">
    <property type="entry name" value="OB_RNB"/>
    <property type="match status" value="1"/>
</dbReference>
<dbReference type="InterPro" id="IPR003029">
    <property type="entry name" value="S1_domain"/>
</dbReference>
<dbReference type="GO" id="GO:0005829">
    <property type="term" value="C:cytosol"/>
    <property type="evidence" value="ECO:0007669"/>
    <property type="project" value="TreeGrafter"/>
</dbReference>
<keyword evidence="12" id="KW-1185">Reference proteome</keyword>
<evidence type="ECO:0000256" key="4">
    <source>
        <dbReference type="ARBA" id="ARBA00022722"/>
    </source>
</evidence>
<evidence type="ECO:0000259" key="10">
    <source>
        <dbReference type="PROSITE" id="PS50126"/>
    </source>
</evidence>
<dbReference type="SUPFAM" id="SSF50249">
    <property type="entry name" value="Nucleic acid-binding proteins"/>
    <property type="match status" value="2"/>
</dbReference>
<dbReference type="NCBIfam" id="TIGR00358">
    <property type="entry name" value="3_prime_RNase"/>
    <property type="match status" value="1"/>
</dbReference>
<dbReference type="PROSITE" id="PS01175">
    <property type="entry name" value="RIBONUCLEASE_II"/>
    <property type="match status" value="1"/>
</dbReference>
<dbReference type="PANTHER" id="PTHR23355:SF9">
    <property type="entry name" value="DIS3-LIKE EXONUCLEASE 2"/>
    <property type="match status" value="1"/>
</dbReference>
<keyword evidence="5 8" id="KW-0378">Hydrolase</keyword>
<evidence type="ECO:0000256" key="2">
    <source>
        <dbReference type="ARBA" id="ARBA00004496"/>
    </source>
</evidence>
<dbReference type="EC" id="3.1.13.1" evidence="8"/>
<comment type="function">
    <text evidence="8">3'-5' exoribonuclease that releases 5'-nucleoside monophosphates and is involved in maturation of structured RNAs.</text>
</comment>
<accession>A0AAW6U6T9</accession>
<dbReference type="SMART" id="SM00955">
    <property type="entry name" value="RNB"/>
    <property type="match status" value="1"/>
</dbReference>
<dbReference type="PANTHER" id="PTHR23355">
    <property type="entry name" value="RIBONUCLEASE"/>
    <property type="match status" value="1"/>
</dbReference>
<dbReference type="InterPro" id="IPR001900">
    <property type="entry name" value="RNase_II/R"/>
</dbReference>
<dbReference type="GO" id="GO:0006402">
    <property type="term" value="P:mRNA catabolic process"/>
    <property type="evidence" value="ECO:0007669"/>
    <property type="project" value="TreeGrafter"/>
</dbReference>
<dbReference type="CDD" id="cd04471">
    <property type="entry name" value="S1_RNase_R"/>
    <property type="match status" value="1"/>
</dbReference>
<keyword evidence="7 8" id="KW-0694">RNA-binding</keyword>
<keyword evidence="6 8" id="KW-0269">Exonuclease</keyword>
<sequence length="681" mass="79354">MENLYLEFYNQQTRKLHQDITKDVDLDKYPHIMFDDPYYCLKPDILIGRLDHKKTFGFLRQELEDIYIDQRYLIDSMHDDIVLVKEGVEPKIIEIVKRALNVIVATAKKTKTGLFFESDTYLDRRLEVDPYDGLVAGHVVMLEVEAIEQYAVFAHVTKIIGHINDPDINTLKIVNSYQWPQTFSDEVITSLKDIKVDLEQEKKERIDLTEQFIMTIDGKDAKDLDDAISLIFKDKQYHLGVHIADVSHYVKEGTPLDEEAYRRSTSSYLADRVIPMLPHLLSNDLCSLNPNEIKLTLSCQMVLDENAKVISYDIQKTFIESKKRLNYDEVNQFLNQNKSLQDPKLEEMLLNMNELSQKLKVIRRQRGEIEFESSELGFIVDKVGRVLDIYERKTDVAEELIESFMLIANETVAFHMFHADLPSIYRIHEKPDVVKLKNALQTVAKLGFPVNMKQIGNPKPLQVLTNKTADTTYGYIIHMLLLRAMQKAKYSEIQAPHFGLGARYYTHFTSPIRRYPDFILHRLIHRFVLGESKNMKKDIYYYQSMMPEIAQHTSDQERKSVQMERDVAKLKSCEYMQDKIGDYFKSTITQMMPSGMFIKLSNGIEGFVSLRSLDDYYMYDENNLTFIGNRGKKYRLGDQVKVELLDVDLSTKKMDFGIVDKTRGKQGNRNENYRSKQKSKT</sequence>
<evidence type="ECO:0000256" key="9">
    <source>
        <dbReference type="SAM" id="MobiDB-lite"/>
    </source>
</evidence>
<dbReference type="InterPro" id="IPR011805">
    <property type="entry name" value="RNase_R"/>
</dbReference>
<dbReference type="InterPro" id="IPR022966">
    <property type="entry name" value="RNase_II/R_CS"/>
</dbReference>
<dbReference type="InterPro" id="IPR050180">
    <property type="entry name" value="RNR_Ribonuclease"/>
</dbReference>
<gene>
    <name evidence="8 11" type="primary">rnr</name>
    <name evidence="11" type="ORF">QJ521_01850</name>
</gene>
<feature type="domain" description="S1 motif" evidence="10">
    <location>
        <begin position="581"/>
        <end position="659"/>
    </location>
</feature>
<name>A0AAW6U6T9_9MOLU</name>
<comment type="catalytic activity">
    <reaction evidence="1 8">
        <text>Exonucleolytic cleavage in the 3'- to 5'-direction to yield nucleoside 5'-phosphates.</text>
        <dbReference type="EC" id="3.1.13.1"/>
    </reaction>
</comment>
<dbReference type="AlphaFoldDB" id="A0AAW6U6T9"/>
<dbReference type="HAMAP" id="MF_01895">
    <property type="entry name" value="RNase_R"/>
    <property type="match status" value="1"/>
</dbReference>
<dbReference type="Pfam" id="PF00575">
    <property type="entry name" value="S1"/>
    <property type="match status" value="1"/>
</dbReference>
<evidence type="ECO:0000256" key="3">
    <source>
        <dbReference type="ARBA" id="ARBA00022490"/>
    </source>
</evidence>
<dbReference type="EMBL" id="JASCXW010000003">
    <property type="protein sequence ID" value="MDI6452294.1"/>
    <property type="molecule type" value="Genomic_DNA"/>
</dbReference>
<feature type="region of interest" description="Disordered" evidence="9">
    <location>
        <begin position="660"/>
        <end position="681"/>
    </location>
</feature>
<keyword evidence="4 8" id="KW-0540">Nuclease</keyword>
<proteinExistence type="inferred from homology"/>
<comment type="caution">
    <text evidence="11">The sequence shown here is derived from an EMBL/GenBank/DDBJ whole genome shotgun (WGS) entry which is preliminary data.</text>
</comment>
<dbReference type="InterPro" id="IPR004476">
    <property type="entry name" value="RNase_II/RNase_R"/>
</dbReference>
<dbReference type="GO" id="GO:0003723">
    <property type="term" value="F:RNA binding"/>
    <property type="evidence" value="ECO:0007669"/>
    <property type="project" value="UniProtKB-UniRule"/>
</dbReference>
<keyword evidence="3 8" id="KW-0963">Cytoplasm</keyword>
<dbReference type="InterPro" id="IPR012340">
    <property type="entry name" value="NA-bd_OB-fold"/>
</dbReference>
<evidence type="ECO:0000256" key="5">
    <source>
        <dbReference type="ARBA" id="ARBA00022801"/>
    </source>
</evidence>
<comment type="similarity">
    <text evidence="8">Belongs to the RNR ribonuclease family. RNase R subfamily.</text>
</comment>
<evidence type="ECO:0000313" key="11">
    <source>
        <dbReference type="EMBL" id="MDI6452294.1"/>
    </source>
</evidence>
<evidence type="ECO:0000313" key="12">
    <source>
        <dbReference type="Proteomes" id="UP001431532"/>
    </source>
</evidence>
<comment type="subcellular location">
    <subcellularLocation>
        <location evidence="2 8">Cytoplasm</location>
    </subcellularLocation>
</comment>
<evidence type="ECO:0000256" key="7">
    <source>
        <dbReference type="ARBA" id="ARBA00022884"/>
    </source>
</evidence>
<dbReference type="Pfam" id="PF00773">
    <property type="entry name" value="RNB"/>
    <property type="match status" value="1"/>
</dbReference>
<evidence type="ECO:0000256" key="8">
    <source>
        <dbReference type="HAMAP-Rule" id="MF_01895"/>
    </source>
</evidence>
<protein>
    <recommendedName>
        <fullName evidence="8">Ribonuclease R</fullName>
        <shortName evidence="8">RNase R</shortName>
        <ecNumber evidence="8">3.1.13.1</ecNumber>
    </recommendedName>
</protein>